<dbReference type="GO" id="GO:0005886">
    <property type="term" value="C:plasma membrane"/>
    <property type="evidence" value="ECO:0007669"/>
    <property type="project" value="UniProtKB-SubCell"/>
</dbReference>
<dbReference type="EMBL" id="CP025781">
    <property type="protein sequence ID" value="QBC44685.1"/>
    <property type="molecule type" value="Genomic_DNA"/>
</dbReference>
<keyword evidence="11" id="KW-1185">Reference proteome</keyword>
<dbReference type="InterPro" id="IPR000109">
    <property type="entry name" value="POT_fam"/>
</dbReference>
<dbReference type="GO" id="GO:1904680">
    <property type="term" value="F:peptide transmembrane transporter activity"/>
    <property type="evidence" value="ECO:0007669"/>
    <property type="project" value="InterPro"/>
</dbReference>
<comment type="similarity">
    <text evidence="8">Belongs to the major facilitator superfamily. Proton-dependent oligopeptide transporter (POT/PTR) (TC 2.A.17) family.</text>
</comment>
<protein>
    <submittedName>
        <fullName evidence="10">MFS transporter</fullName>
    </submittedName>
</protein>
<dbReference type="PROSITE" id="PS01023">
    <property type="entry name" value="PTR2_2"/>
    <property type="match status" value="1"/>
</dbReference>
<feature type="transmembrane region" description="Helical" evidence="9">
    <location>
        <begin position="287"/>
        <end position="307"/>
    </location>
</feature>
<feature type="transmembrane region" description="Helical" evidence="9">
    <location>
        <begin position="428"/>
        <end position="445"/>
    </location>
</feature>
<reference evidence="10 11" key="1">
    <citation type="submission" date="2018-01" db="EMBL/GenBank/DDBJ databases">
        <title>Genome sequence of Iodobacter sp. strain PCH194 isolated from Indian Trans-Himalaya.</title>
        <authorList>
            <person name="Kumar V."/>
            <person name="Thakur V."/>
            <person name="Kumar S."/>
            <person name="Singh D."/>
        </authorList>
    </citation>
    <scope>NUCLEOTIDE SEQUENCE [LARGE SCALE GENOMIC DNA]</scope>
    <source>
        <strain evidence="10 11">PCH194</strain>
    </source>
</reference>
<dbReference type="PANTHER" id="PTHR23517:SF15">
    <property type="entry name" value="PROTON-DEPENDENT OLIGOPEPTIDE FAMILY TRANSPORT PROTEIN"/>
    <property type="match status" value="1"/>
</dbReference>
<feature type="transmembrane region" description="Helical" evidence="9">
    <location>
        <begin position="319"/>
        <end position="337"/>
    </location>
</feature>
<dbReference type="Gene3D" id="1.20.1250.20">
    <property type="entry name" value="MFS general substrate transporter like domains"/>
    <property type="match status" value="2"/>
</dbReference>
<sequence>MANQSSHPKGLYLLFATEMWERFSYYGNRALLALFMISALSFDKHFTSALYGQYTGLVYLAPLVGGYVADRFWGNRRSIVVGGVLMALGQFLLFCAGTWYQEAKLAIPFFYSGLGFIIAGNGFFKPNISTMVGQLYEANDSRKDTAYTIFYMGINLGSFMAPLICGALGDTGNPADFRWGFLTAGVGMLISLAIFISFRDKYLVDPVGKLIGLAPGKISAEERAKRDTPLTQVDIERIIVIGVLSFFVIFFWSAFEQAGVSLTFFAAESLDREVLGFVVPTSWFQSLNPVFVLIFAPVLASLWTFLSKRGAEPSSPTKMAWGLLFLGFGYIVIAMAVKHIEPGVKVSIMWLVTMYWLHTMGELCLSPIGLSLVNKLAPARFASLLMAVWFTASAAANWFAGVLAGFYPEAGQAIPSFMGYQISSIYEFFMLFVGMAMAAAALLLLSTKKLQKMMHQDVIA</sequence>
<dbReference type="SUPFAM" id="SSF103473">
    <property type="entry name" value="MFS general substrate transporter"/>
    <property type="match status" value="1"/>
</dbReference>
<feature type="transmembrane region" description="Helical" evidence="9">
    <location>
        <begin position="23"/>
        <end position="42"/>
    </location>
</feature>
<comment type="subcellular location">
    <subcellularLocation>
        <location evidence="1">Cell membrane</location>
        <topology evidence="1">Multi-pass membrane protein</topology>
    </subcellularLocation>
    <subcellularLocation>
        <location evidence="8">Membrane</location>
        <topology evidence="8">Multi-pass membrane protein</topology>
    </subcellularLocation>
</comment>
<dbReference type="Pfam" id="PF00854">
    <property type="entry name" value="PTR2"/>
    <property type="match status" value="2"/>
</dbReference>
<evidence type="ECO:0000313" key="11">
    <source>
        <dbReference type="Proteomes" id="UP000515917"/>
    </source>
</evidence>
<evidence type="ECO:0000256" key="2">
    <source>
        <dbReference type="ARBA" id="ARBA00022448"/>
    </source>
</evidence>
<dbReference type="RefSeq" id="WP_130107214.1">
    <property type="nucleotide sequence ID" value="NZ_CP025781.1"/>
</dbReference>
<feature type="transmembrane region" description="Helical" evidence="9">
    <location>
        <begin position="181"/>
        <end position="198"/>
    </location>
</feature>
<accession>A0A7G3GDD0</accession>
<keyword evidence="5" id="KW-0571">Peptide transport</keyword>
<evidence type="ECO:0000256" key="5">
    <source>
        <dbReference type="ARBA" id="ARBA00022856"/>
    </source>
</evidence>
<dbReference type="CDD" id="cd17346">
    <property type="entry name" value="MFS_DtpA_like"/>
    <property type="match status" value="1"/>
</dbReference>
<proteinExistence type="inferred from homology"/>
<dbReference type="InterPro" id="IPR036259">
    <property type="entry name" value="MFS_trans_sf"/>
</dbReference>
<dbReference type="KEGG" id="ifl:C1H71_14870"/>
<keyword evidence="7 9" id="KW-0472">Membrane</keyword>
<feature type="transmembrane region" description="Helical" evidence="9">
    <location>
        <begin position="106"/>
        <end position="124"/>
    </location>
</feature>
<feature type="transmembrane region" description="Helical" evidence="9">
    <location>
        <begin position="349"/>
        <end position="372"/>
    </location>
</feature>
<dbReference type="GO" id="GO:0006857">
    <property type="term" value="P:oligopeptide transport"/>
    <property type="evidence" value="ECO:0007669"/>
    <property type="project" value="InterPro"/>
</dbReference>
<evidence type="ECO:0000256" key="9">
    <source>
        <dbReference type="SAM" id="Phobius"/>
    </source>
</evidence>
<evidence type="ECO:0000256" key="3">
    <source>
        <dbReference type="ARBA" id="ARBA00022475"/>
    </source>
</evidence>
<feature type="transmembrane region" description="Helical" evidence="9">
    <location>
        <begin position="80"/>
        <end position="100"/>
    </location>
</feature>
<keyword evidence="4 8" id="KW-0812">Transmembrane</keyword>
<name>A0A7G3GDD0_9NEIS</name>
<gene>
    <name evidence="10" type="ORF">C1H71_14870</name>
</gene>
<evidence type="ECO:0000256" key="4">
    <source>
        <dbReference type="ARBA" id="ARBA00022692"/>
    </source>
</evidence>
<evidence type="ECO:0000256" key="6">
    <source>
        <dbReference type="ARBA" id="ARBA00022989"/>
    </source>
</evidence>
<dbReference type="InterPro" id="IPR050171">
    <property type="entry name" value="MFS_Transporters"/>
</dbReference>
<dbReference type="Proteomes" id="UP000515917">
    <property type="component" value="Chromosome"/>
</dbReference>
<dbReference type="AlphaFoldDB" id="A0A7G3GDD0"/>
<evidence type="ECO:0000256" key="1">
    <source>
        <dbReference type="ARBA" id="ARBA00004651"/>
    </source>
</evidence>
<dbReference type="NCBIfam" id="TIGR00924">
    <property type="entry name" value="yjdL_sub1_fam"/>
    <property type="match status" value="2"/>
</dbReference>
<evidence type="ECO:0000256" key="7">
    <source>
        <dbReference type="ARBA" id="ARBA00023136"/>
    </source>
</evidence>
<feature type="transmembrane region" description="Helical" evidence="9">
    <location>
        <begin position="145"/>
        <end position="169"/>
    </location>
</feature>
<keyword evidence="6 9" id="KW-1133">Transmembrane helix</keyword>
<feature type="transmembrane region" description="Helical" evidence="9">
    <location>
        <begin position="235"/>
        <end position="255"/>
    </location>
</feature>
<evidence type="ECO:0000313" key="10">
    <source>
        <dbReference type="EMBL" id="QBC44685.1"/>
    </source>
</evidence>
<organism evidence="10 11">
    <name type="scientific">Iodobacter fluviatilis</name>
    <dbReference type="NCBI Taxonomy" id="537"/>
    <lineage>
        <taxon>Bacteria</taxon>
        <taxon>Pseudomonadati</taxon>
        <taxon>Pseudomonadota</taxon>
        <taxon>Betaproteobacteria</taxon>
        <taxon>Neisseriales</taxon>
        <taxon>Chitinibacteraceae</taxon>
        <taxon>Iodobacter</taxon>
    </lineage>
</organism>
<keyword evidence="2 8" id="KW-0813">Transport</keyword>
<feature type="transmembrane region" description="Helical" evidence="9">
    <location>
        <begin position="384"/>
        <end position="408"/>
    </location>
</feature>
<keyword evidence="3" id="KW-1003">Cell membrane</keyword>
<dbReference type="PANTHER" id="PTHR23517">
    <property type="entry name" value="RESISTANCE PROTEIN MDTM, PUTATIVE-RELATED-RELATED"/>
    <property type="match status" value="1"/>
</dbReference>
<dbReference type="InterPro" id="IPR005279">
    <property type="entry name" value="Dipep/tripep_permease"/>
</dbReference>
<feature type="transmembrane region" description="Helical" evidence="9">
    <location>
        <begin position="48"/>
        <end position="68"/>
    </location>
</feature>
<dbReference type="InterPro" id="IPR018456">
    <property type="entry name" value="PTR2_symporter_CS"/>
</dbReference>
<keyword evidence="5" id="KW-0653">Protein transport</keyword>
<evidence type="ECO:0000256" key="8">
    <source>
        <dbReference type="RuleBase" id="RU003755"/>
    </source>
</evidence>